<name>A0AAD6HDT4_9EURO</name>
<protein>
    <submittedName>
        <fullName evidence="1">Uncharacterized protein</fullName>
    </submittedName>
</protein>
<dbReference type="EMBL" id="JAQJAN010000018">
    <property type="protein sequence ID" value="KAJ5709676.1"/>
    <property type="molecule type" value="Genomic_DNA"/>
</dbReference>
<evidence type="ECO:0000313" key="1">
    <source>
        <dbReference type="EMBL" id="KAJ5709676.1"/>
    </source>
</evidence>
<organism evidence="1 2">
    <name type="scientific">Penicillium malachiteum</name>
    <dbReference type="NCBI Taxonomy" id="1324776"/>
    <lineage>
        <taxon>Eukaryota</taxon>
        <taxon>Fungi</taxon>
        <taxon>Dikarya</taxon>
        <taxon>Ascomycota</taxon>
        <taxon>Pezizomycotina</taxon>
        <taxon>Eurotiomycetes</taxon>
        <taxon>Eurotiomycetidae</taxon>
        <taxon>Eurotiales</taxon>
        <taxon>Aspergillaceae</taxon>
        <taxon>Penicillium</taxon>
    </lineage>
</organism>
<gene>
    <name evidence="1" type="ORF">N7493_009967</name>
</gene>
<dbReference type="AlphaFoldDB" id="A0AAD6HDT4"/>
<sequence length="230" mass="26203">MFTSLSCRMFDRENEDYVNFRSLLRHPGFKRLDLAINIAGQNLTDNDEDSYTSLKSNLLCRALSEAQELEHFSFRATTLPFSGIHPNDPTPFSLMGLFPIQKWTRLRHFGLSRYLVDEDDLVSLLQSLPSTIRSVELSFLSFHGGGTWYSVLQKMRSKLDWKRREFPPKLVIGADLRPPLPFLGVGLEAEVEAYLYGNGRMPFYGTEPPTKPYGIPAINGHTVFVYMGVC</sequence>
<evidence type="ECO:0000313" key="2">
    <source>
        <dbReference type="Proteomes" id="UP001215712"/>
    </source>
</evidence>
<reference evidence="1" key="2">
    <citation type="submission" date="2023-01" db="EMBL/GenBank/DDBJ databases">
        <authorList>
            <person name="Petersen C."/>
        </authorList>
    </citation>
    <scope>NUCLEOTIDE SEQUENCE</scope>
    <source>
        <strain evidence="1">IBT 17514</strain>
    </source>
</reference>
<reference evidence="1" key="1">
    <citation type="journal article" date="2023" name="IMA Fungus">
        <title>Comparative genomic study of the Penicillium genus elucidates a diverse pangenome and 15 lateral gene transfer events.</title>
        <authorList>
            <person name="Petersen C."/>
            <person name="Sorensen T."/>
            <person name="Nielsen M.R."/>
            <person name="Sondergaard T.E."/>
            <person name="Sorensen J.L."/>
            <person name="Fitzpatrick D.A."/>
            <person name="Frisvad J.C."/>
            <person name="Nielsen K.L."/>
        </authorList>
    </citation>
    <scope>NUCLEOTIDE SEQUENCE</scope>
    <source>
        <strain evidence="1">IBT 17514</strain>
    </source>
</reference>
<accession>A0AAD6HDT4</accession>
<comment type="caution">
    <text evidence="1">The sequence shown here is derived from an EMBL/GenBank/DDBJ whole genome shotgun (WGS) entry which is preliminary data.</text>
</comment>
<dbReference type="Proteomes" id="UP001215712">
    <property type="component" value="Unassembled WGS sequence"/>
</dbReference>
<keyword evidence="2" id="KW-1185">Reference proteome</keyword>
<proteinExistence type="predicted"/>